<sequence length="35" mass="4028">VNIESPPSMHPCKRICDITGYERLLDLGILRLVKF</sequence>
<feature type="non-terminal residue" evidence="1">
    <location>
        <position position="1"/>
    </location>
</feature>
<evidence type="ECO:0000313" key="2">
    <source>
        <dbReference type="Proteomes" id="UP000265520"/>
    </source>
</evidence>
<dbReference type="AlphaFoldDB" id="A0A392MG78"/>
<name>A0A392MG78_9FABA</name>
<gene>
    <name evidence="1" type="ORF">A2U01_0006903</name>
</gene>
<reference evidence="1 2" key="1">
    <citation type="journal article" date="2018" name="Front. Plant Sci.">
        <title>Red Clover (Trifolium pratense) and Zigzag Clover (T. medium) - A Picture of Genomic Similarities and Differences.</title>
        <authorList>
            <person name="Dluhosova J."/>
            <person name="Istvanek J."/>
            <person name="Nedelnik J."/>
            <person name="Repkova J."/>
        </authorList>
    </citation>
    <scope>NUCLEOTIDE SEQUENCE [LARGE SCALE GENOMIC DNA]</scope>
    <source>
        <strain evidence="2">cv. 10/8</strain>
        <tissue evidence="1">Leaf</tissue>
    </source>
</reference>
<evidence type="ECO:0000313" key="1">
    <source>
        <dbReference type="EMBL" id="MCH86049.1"/>
    </source>
</evidence>
<protein>
    <submittedName>
        <fullName evidence="1">INO80 complex subunit C-like</fullName>
    </submittedName>
</protein>
<organism evidence="1 2">
    <name type="scientific">Trifolium medium</name>
    <dbReference type="NCBI Taxonomy" id="97028"/>
    <lineage>
        <taxon>Eukaryota</taxon>
        <taxon>Viridiplantae</taxon>
        <taxon>Streptophyta</taxon>
        <taxon>Embryophyta</taxon>
        <taxon>Tracheophyta</taxon>
        <taxon>Spermatophyta</taxon>
        <taxon>Magnoliopsida</taxon>
        <taxon>eudicotyledons</taxon>
        <taxon>Gunneridae</taxon>
        <taxon>Pentapetalae</taxon>
        <taxon>rosids</taxon>
        <taxon>fabids</taxon>
        <taxon>Fabales</taxon>
        <taxon>Fabaceae</taxon>
        <taxon>Papilionoideae</taxon>
        <taxon>50 kb inversion clade</taxon>
        <taxon>NPAAA clade</taxon>
        <taxon>Hologalegina</taxon>
        <taxon>IRL clade</taxon>
        <taxon>Trifolieae</taxon>
        <taxon>Trifolium</taxon>
    </lineage>
</organism>
<comment type="caution">
    <text evidence="1">The sequence shown here is derived from an EMBL/GenBank/DDBJ whole genome shotgun (WGS) entry which is preliminary data.</text>
</comment>
<keyword evidence="2" id="KW-1185">Reference proteome</keyword>
<dbReference type="Proteomes" id="UP000265520">
    <property type="component" value="Unassembled WGS sequence"/>
</dbReference>
<dbReference type="EMBL" id="LXQA010009637">
    <property type="protein sequence ID" value="MCH86049.1"/>
    <property type="molecule type" value="Genomic_DNA"/>
</dbReference>
<proteinExistence type="predicted"/>
<accession>A0A392MG78</accession>